<feature type="domain" description="DNA topoisomerase type IA zn finger" evidence="1">
    <location>
        <begin position="70"/>
        <end position="105"/>
    </location>
</feature>
<name>A0ABS8G8I5_9ALTE</name>
<dbReference type="InterPro" id="IPR013498">
    <property type="entry name" value="Topo_IA_Znf"/>
</dbReference>
<evidence type="ECO:0000259" key="1">
    <source>
        <dbReference type="Pfam" id="PF01396"/>
    </source>
</evidence>
<organism evidence="2 3">
    <name type="scientific">Fluctibacter halophilus</name>
    <dbReference type="NCBI Taxonomy" id="226011"/>
    <lineage>
        <taxon>Bacteria</taxon>
        <taxon>Pseudomonadati</taxon>
        <taxon>Pseudomonadota</taxon>
        <taxon>Gammaproteobacteria</taxon>
        <taxon>Alteromonadales</taxon>
        <taxon>Alteromonadaceae</taxon>
        <taxon>Fluctibacter</taxon>
    </lineage>
</organism>
<dbReference type="Proteomes" id="UP001520878">
    <property type="component" value="Unassembled WGS sequence"/>
</dbReference>
<sequence>MSKIDHSLFQANAHALQQAYGDCPECGAPLHVRHGKSGNFLGCSTYPQCHFSKPLHETETTEIKRIEGAVCPECGGDMAIKKGRFGLFIGCCNFPQCHHIASLQEKTDTHVTCPLCHEGHLLKRTNKFGKAFYACNAYPKCKYVVNHPPVNKACPQCGWAIMCEKNQASESLWVCPQRDCQYKMPAETET</sequence>
<dbReference type="GO" id="GO:0003677">
    <property type="term" value="F:DNA binding"/>
    <property type="evidence" value="ECO:0007669"/>
    <property type="project" value="UniProtKB-KW"/>
</dbReference>
<dbReference type="PANTHER" id="PTHR42785:SF1">
    <property type="entry name" value="DNA TOPOISOMERASE"/>
    <property type="match status" value="1"/>
</dbReference>
<reference evidence="2 3" key="1">
    <citation type="submission" date="2021-10" db="EMBL/GenBank/DDBJ databases">
        <title>Draft genome of Aestuariibacter halophilus JC2043.</title>
        <authorList>
            <person name="Emsley S.A."/>
            <person name="Pfannmuller K.M."/>
            <person name="Ushijima B."/>
            <person name="Saw J.H."/>
            <person name="Videau P."/>
        </authorList>
    </citation>
    <scope>NUCLEOTIDE SEQUENCE [LARGE SCALE GENOMIC DNA]</scope>
    <source>
        <strain evidence="2 3">JC2043</strain>
    </source>
</reference>
<feature type="domain" description="DNA topoisomerase type IA zn finger" evidence="1">
    <location>
        <begin position="21"/>
        <end position="56"/>
    </location>
</feature>
<dbReference type="EMBL" id="JAJEWP010000003">
    <property type="protein sequence ID" value="MCC2616892.1"/>
    <property type="molecule type" value="Genomic_DNA"/>
</dbReference>
<dbReference type="Gene3D" id="3.30.65.10">
    <property type="entry name" value="Bacterial Topoisomerase I, domain 1"/>
    <property type="match status" value="3"/>
</dbReference>
<keyword evidence="2" id="KW-0238">DNA-binding</keyword>
<evidence type="ECO:0000313" key="3">
    <source>
        <dbReference type="Proteomes" id="UP001520878"/>
    </source>
</evidence>
<proteinExistence type="predicted"/>
<dbReference type="RefSeq" id="WP_229160707.1">
    <property type="nucleotide sequence ID" value="NZ_JAJEWP010000003.1"/>
</dbReference>
<accession>A0ABS8G8I5</accession>
<evidence type="ECO:0000313" key="2">
    <source>
        <dbReference type="EMBL" id="MCC2616892.1"/>
    </source>
</evidence>
<protein>
    <submittedName>
        <fullName evidence="2">Topoisomerase DNA-binding C4 zinc finger domain-containing protein</fullName>
    </submittedName>
</protein>
<dbReference type="SUPFAM" id="SSF57783">
    <property type="entry name" value="Zinc beta-ribbon"/>
    <property type="match status" value="2"/>
</dbReference>
<keyword evidence="3" id="KW-1185">Reference proteome</keyword>
<gene>
    <name evidence="2" type="ORF">LJ739_11635</name>
</gene>
<comment type="caution">
    <text evidence="2">The sequence shown here is derived from an EMBL/GenBank/DDBJ whole genome shotgun (WGS) entry which is preliminary data.</text>
</comment>
<dbReference type="InterPro" id="IPR000380">
    <property type="entry name" value="Topo_IA"/>
</dbReference>
<dbReference type="Pfam" id="PF01396">
    <property type="entry name" value="Zn_ribbon_Top1"/>
    <property type="match status" value="3"/>
</dbReference>
<dbReference type="PANTHER" id="PTHR42785">
    <property type="entry name" value="DNA TOPOISOMERASE, TYPE IA, CORE"/>
    <property type="match status" value="1"/>
</dbReference>
<feature type="domain" description="DNA topoisomerase type IA zn finger" evidence="1">
    <location>
        <begin position="111"/>
        <end position="149"/>
    </location>
</feature>